<organism evidence="1 2">
    <name type="scientific">Hyalomma asiaticum</name>
    <name type="common">Tick</name>
    <dbReference type="NCBI Taxonomy" id="266040"/>
    <lineage>
        <taxon>Eukaryota</taxon>
        <taxon>Metazoa</taxon>
        <taxon>Ecdysozoa</taxon>
        <taxon>Arthropoda</taxon>
        <taxon>Chelicerata</taxon>
        <taxon>Arachnida</taxon>
        <taxon>Acari</taxon>
        <taxon>Parasitiformes</taxon>
        <taxon>Ixodida</taxon>
        <taxon>Ixodoidea</taxon>
        <taxon>Ixodidae</taxon>
        <taxon>Hyalomminae</taxon>
        <taxon>Hyalomma</taxon>
    </lineage>
</organism>
<protein>
    <submittedName>
        <fullName evidence="1">Uncharacterized protein</fullName>
    </submittedName>
</protein>
<keyword evidence="2" id="KW-1185">Reference proteome</keyword>
<dbReference type="EMBL" id="CM023486">
    <property type="protein sequence ID" value="KAH6928366.1"/>
    <property type="molecule type" value="Genomic_DNA"/>
</dbReference>
<evidence type="ECO:0000313" key="2">
    <source>
        <dbReference type="Proteomes" id="UP000821845"/>
    </source>
</evidence>
<evidence type="ECO:0000313" key="1">
    <source>
        <dbReference type="EMBL" id="KAH6928366.1"/>
    </source>
</evidence>
<name>A0ACB7S081_HYAAI</name>
<comment type="caution">
    <text evidence="1">The sequence shown here is derived from an EMBL/GenBank/DDBJ whole genome shotgun (WGS) entry which is preliminary data.</text>
</comment>
<dbReference type="Proteomes" id="UP000821845">
    <property type="component" value="Chromosome 6"/>
</dbReference>
<accession>A0ACB7S081</accession>
<proteinExistence type="predicted"/>
<reference evidence="1" key="1">
    <citation type="submission" date="2020-05" db="EMBL/GenBank/DDBJ databases">
        <title>Large-scale comparative analyses of tick genomes elucidate their genetic diversity and vector capacities.</title>
        <authorList>
            <person name="Jia N."/>
            <person name="Wang J."/>
            <person name="Shi W."/>
            <person name="Du L."/>
            <person name="Sun Y."/>
            <person name="Zhan W."/>
            <person name="Jiang J."/>
            <person name="Wang Q."/>
            <person name="Zhang B."/>
            <person name="Ji P."/>
            <person name="Sakyi L.B."/>
            <person name="Cui X."/>
            <person name="Yuan T."/>
            <person name="Jiang B."/>
            <person name="Yang W."/>
            <person name="Lam T.T.-Y."/>
            <person name="Chang Q."/>
            <person name="Ding S."/>
            <person name="Wang X."/>
            <person name="Zhu J."/>
            <person name="Ruan X."/>
            <person name="Zhao L."/>
            <person name="Wei J."/>
            <person name="Que T."/>
            <person name="Du C."/>
            <person name="Cheng J."/>
            <person name="Dai P."/>
            <person name="Han X."/>
            <person name="Huang E."/>
            <person name="Gao Y."/>
            <person name="Liu J."/>
            <person name="Shao H."/>
            <person name="Ye R."/>
            <person name="Li L."/>
            <person name="Wei W."/>
            <person name="Wang X."/>
            <person name="Wang C."/>
            <person name="Yang T."/>
            <person name="Huo Q."/>
            <person name="Li W."/>
            <person name="Guo W."/>
            <person name="Chen H."/>
            <person name="Zhou L."/>
            <person name="Ni X."/>
            <person name="Tian J."/>
            <person name="Zhou Y."/>
            <person name="Sheng Y."/>
            <person name="Liu T."/>
            <person name="Pan Y."/>
            <person name="Xia L."/>
            <person name="Li J."/>
            <person name="Zhao F."/>
            <person name="Cao W."/>
        </authorList>
    </citation>
    <scope>NUCLEOTIDE SEQUENCE</scope>
    <source>
        <strain evidence="1">Hyas-2018</strain>
    </source>
</reference>
<gene>
    <name evidence="1" type="ORF">HPB50_014956</name>
</gene>
<sequence>MDTMDEDYDLDGVELTPIEEYDFAKGNGEFCRSCSYRPCTTNQQHHRNCSSGVRARETRGASSARRCADARARVVVGALGSPERLRRLRQKVFRSSRAARGFSLKAANSWVVPWARRREDGQRSNRPLALGRGGRSAAAAGEASANTPRKIPSMGARAWGRPAGGAVIPS</sequence>